<dbReference type="GO" id="GO:0030983">
    <property type="term" value="F:mismatched DNA binding"/>
    <property type="evidence" value="ECO:0007669"/>
    <property type="project" value="InterPro"/>
</dbReference>
<dbReference type="FunFam" id="3.40.50.300:FF:000830">
    <property type="entry name" value="Endonuclease MutS2"/>
    <property type="match status" value="1"/>
</dbReference>
<dbReference type="Gene3D" id="3.40.50.300">
    <property type="entry name" value="P-loop containing nucleotide triphosphate hydrolases"/>
    <property type="match status" value="1"/>
</dbReference>
<protein>
    <submittedName>
        <fullName evidence="8">Endonuclease MutS2</fullName>
    </submittedName>
</protein>
<dbReference type="RefSeq" id="WP_188614084.1">
    <property type="nucleotide sequence ID" value="NZ_BMJT01000003.1"/>
</dbReference>
<dbReference type="GO" id="GO:0016887">
    <property type="term" value="F:ATP hydrolysis activity"/>
    <property type="evidence" value="ECO:0007669"/>
    <property type="project" value="InterPro"/>
</dbReference>
<keyword evidence="1" id="KW-0699">rRNA-binding</keyword>
<dbReference type="SMART" id="SM00534">
    <property type="entry name" value="MUTSac"/>
    <property type="match status" value="1"/>
</dbReference>
<dbReference type="AlphaFoldDB" id="A0A917LFI4"/>
<evidence type="ECO:0000259" key="7">
    <source>
        <dbReference type="PROSITE" id="PS00486"/>
    </source>
</evidence>
<dbReference type="GO" id="GO:0140664">
    <property type="term" value="F:ATP-dependent DNA damage sensor activity"/>
    <property type="evidence" value="ECO:0007669"/>
    <property type="project" value="InterPro"/>
</dbReference>
<feature type="domain" description="DNA mismatch repair proteins mutS family" evidence="7">
    <location>
        <begin position="405"/>
        <end position="421"/>
    </location>
</feature>
<keyword evidence="3" id="KW-0378">Hydrolase</keyword>
<keyword evidence="2" id="KW-0547">Nucleotide-binding</keyword>
<dbReference type="PIRSF" id="PIRSF005814">
    <property type="entry name" value="MutS_YshD"/>
    <property type="match status" value="1"/>
</dbReference>
<organism evidence="8 9">
    <name type="scientific">Lysinibacillus alkalisoli</name>
    <dbReference type="NCBI Taxonomy" id="1911548"/>
    <lineage>
        <taxon>Bacteria</taxon>
        <taxon>Bacillati</taxon>
        <taxon>Bacillota</taxon>
        <taxon>Bacilli</taxon>
        <taxon>Bacillales</taxon>
        <taxon>Bacillaceae</taxon>
        <taxon>Lysinibacillus</taxon>
    </lineage>
</organism>
<dbReference type="SUPFAM" id="SSF48334">
    <property type="entry name" value="DNA repair protein MutS, domain III"/>
    <property type="match status" value="1"/>
</dbReference>
<keyword evidence="8" id="KW-0540">Nuclease</keyword>
<evidence type="ECO:0000256" key="4">
    <source>
        <dbReference type="ARBA" id="ARBA00022840"/>
    </source>
</evidence>
<proteinExistence type="predicted"/>
<evidence type="ECO:0000256" key="2">
    <source>
        <dbReference type="ARBA" id="ARBA00022741"/>
    </source>
</evidence>
<dbReference type="GO" id="GO:0019843">
    <property type="term" value="F:rRNA binding"/>
    <property type="evidence" value="ECO:0007669"/>
    <property type="project" value="UniProtKB-KW"/>
</dbReference>
<dbReference type="GO" id="GO:0045910">
    <property type="term" value="P:negative regulation of DNA recombination"/>
    <property type="evidence" value="ECO:0007669"/>
    <property type="project" value="InterPro"/>
</dbReference>
<name>A0A917LFI4_9BACI</name>
<gene>
    <name evidence="8" type="ORF">GCM10007425_11600</name>
</gene>
<dbReference type="PANTHER" id="PTHR48466">
    <property type="entry name" value="OS10G0509000 PROTEIN-RELATED"/>
    <property type="match status" value="1"/>
</dbReference>
<dbReference type="NCBIfam" id="TIGR01069">
    <property type="entry name" value="mutS2"/>
    <property type="match status" value="1"/>
</dbReference>
<keyword evidence="6" id="KW-0238">DNA-binding</keyword>
<dbReference type="InterPro" id="IPR005747">
    <property type="entry name" value="MutS2"/>
</dbReference>
<evidence type="ECO:0000313" key="8">
    <source>
        <dbReference type="EMBL" id="GGG18787.1"/>
    </source>
</evidence>
<keyword evidence="4" id="KW-0067">ATP-binding</keyword>
<dbReference type="InterPro" id="IPR007696">
    <property type="entry name" value="DNA_mismatch_repair_MutS_core"/>
</dbReference>
<comment type="caution">
    <text evidence="8">The sequence shown here is derived from an EMBL/GenBank/DDBJ whole genome shotgun (WGS) entry which is preliminary data.</text>
</comment>
<dbReference type="SUPFAM" id="SSF52540">
    <property type="entry name" value="P-loop containing nucleoside triphosphate hydrolases"/>
    <property type="match status" value="1"/>
</dbReference>
<dbReference type="GO" id="GO:0004519">
    <property type="term" value="F:endonuclease activity"/>
    <property type="evidence" value="ECO:0007669"/>
    <property type="project" value="UniProtKB-KW"/>
</dbReference>
<evidence type="ECO:0000256" key="1">
    <source>
        <dbReference type="ARBA" id="ARBA00022730"/>
    </source>
</evidence>
<dbReference type="Pfam" id="PF00488">
    <property type="entry name" value="MutS_V"/>
    <property type="match status" value="1"/>
</dbReference>
<evidence type="ECO:0000256" key="3">
    <source>
        <dbReference type="ARBA" id="ARBA00022801"/>
    </source>
</evidence>
<dbReference type="Proteomes" id="UP000616608">
    <property type="component" value="Unassembled WGS sequence"/>
</dbReference>
<dbReference type="InterPro" id="IPR027417">
    <property type="entry name" value="P-loop_NTPase"/>
</dbReference>
<dbReference type="InterPro" id="IPR036187">
    <property type="entry name" value="DNA_mismatch_repair_MutS_sf"/>
</dbReference>
<dbReference type="GO" id="GO:0006298">
    <property type="term" value="P:mismatch repair"/>
    <property type="evidence" value="ECO:0007669"/>
    <property type="project" value="InterPro"/>
</dbReference>
<dbReference type="InterPro" id="IPR045076">
    <property type="entry name" value="MutS"/>
</dbReference>
<evidence type="ECO:0000256" key="5">
    <source>
        <dbReference type="ARBA" id="ARBA00022884"/>
    </source>
</evidence>
<evidence type="ECO:0000313" key="9">
    <source>
        <dbReference type="Proteomes" id="UP000616608"/>
    </source>
</evidence>
<keyword evidence="9" id="KW-1185">Reference proteome</keyword>
<dbReference type="PANTHER" id="PTHR48466:SF2">
    <property type="entry name" value="OS10G0509000 PROTEIN"/>
    <property type="match status" value="1"/>
</dbReference>
<dbReference type="SMART" id="SM00533">
    <property type="entry name" value="MUTSd"/>
    <property type="match status" value="1"/>
</dbReference>
<reference evidence="8" key="2">
    <citation type="submission" date="2020-09" db="EMBL/GenBank/DDBJ databases">
        <authorList>
            <person name="Sun Q."/>
            <person name="Zhou Y."/>
        </authorList>
    </citation>
    <scope>NUCLEOTIDE SEQUENCE</scope>
    <source>
        <strain evidence="8">CGMCC 1.15760</strain>
    </source>
</reference>
<reference evidence="8" key="1">
    <citation type="journal article" date="2014" name="Int. J. Syst. Evol. Microbiol.">
        <title>Complete genome sequence of Corynebacterium casei LMG S-19264T (=DSM 44701T), isolated from a smear-ripened cheese.</title>
        <authorList>
            <consortium name="US DOE Joint Genome Institute (JGI-PGF)"/>
            <person name="Walter F."/>
            <person name="Albersmeier A."/>
            <person name="Kalinowski J."/>
            <person name="Ruckert C."/>
        </authorList>
    </citation>
    <scope>NUCLEOTIDE SEQUENCE</scope>
    <source>
        <strain evidence="8">CGMCC 1.15760</strain>
    </source>
</reference>
<dbReference type="EMBL" id="BMJT01000003">
    <property type="protein sequence ID" value="GGG18787.1"/>
    <property type="molecule type" value="Genomic_DNA"/>
</dbReference>
<dbReference type="PROSITE" id="PS00486">
    <property type="entry name" value="DNA_MISMATCH_REPAIR_2"/>
    <property type="match status" value="1"/>
</dbReference>
<sequence>MNDMTLEKLQYNTLKEQLKPFCVSGLGQQLVDKLQPSNHIQIVTTRLQETSEAQILLNQGSHIPFVGVSDVGQLLAKLDKGIILEASELLCIADFLRGCRVMKKFMESQVHLAPMLTSYAQSLTPLLAIEEDITYAIKGSRIATEASKELKRIRRLMDDVHQRLKDRLTKFLANTTNKNMIQEALIIQKQDRYTIPIKAAYKNQVAGAIVETSTKGATVFIEPQSVTKLNVELVLLKSEEEAEEYQIKAALTGALFEQLHALRINVDTMAQYDFAFAKGKYSKAMDGILPKVNRTGYVRIINGQHPLLTGDVEPLQFEVGKEARSLMITGPNAGGKTVVLKTIGLLTLAVMSGLPIKATEGTEIAVFERIFVDIGDNQSMENALSTFSSHMKNIGQILQQANANTLLLFDEIGSGTEPNEGAALAIALLETLYAKGCITVATTHYGEIKAYAEQHPDFINAAMAFDAETLAPLYQLITGKSGESNALFIAEKMQIPTQVLQKAAHYMETKAYNFTQLDERKVKTTRDEHIKEVPSFTQGDRVYVTALQQTGIIYQEMNDQGEVVVLVNEVYHTVLAKRVTLEIEAKDLYPEGYDIASLFISYEARKEAYDLQRGSKKVWRRLNK</sequence>
<keyword evidence="5" id="KW-0694">RNA-binding</keyword>
<accession>A0A917LFI4</accession>
<dbReference type="Gene3D" id="1.10.1420.10">
    <property type="match status" value="2"/>
</dbReference>
<dbReference type="InterPro" id="IPR000432">
    <property type="entry name" value="DNA_mismatch_repair_MutS_C"/>
</dbReference>
<dbReference type="GO" id="GO:0005524">
    <property type="term" value="F:ATP binding"/>
    <property type="evidence" value="ECO:0007669"/>
    <property type="project" value="UniProtKB-KW"/>
</dbReference>
<evidence type="ECO:0000256" key="6">
    <source>
        <dbReference type="ARBA" id="ARBA00023125"/>
    </source>
</evidence>
<keyword evidence="8" id="KW-0255">Endonuclease</keyword>